<protein>
    <submittedName>
        <fullName evidence="1">Uncharacterized protein</fullName>
    </submittedName>
</protein>
<evidence type="ECO:0000313" key="2">
    <source>
        <dbReference type="Proteomes" id="UP001227268"/>
    </source>
</evidence>
<evidence type="ECO:0000313" key="1">
    <source>
        <dbReference type="EMBL" id="KAJ9093435.1"/>
    </source>
</evidence>
<comment type="caution">
    <text evidence="1">The sequence shown here is derived from an EMBL/GenBank/DDBJ whole genome shotgun (WGS) entry which is preliminary data.</text>
</comment>
<organism evidence="1 2">
    <name type="scientific">Naganishia friedmannii</name>
    <dbReference type="NCBI Taxonomy" id="89922"/>
    <lineage>
        <taxon>Eukaryota</taxon>
        <taxon>Fungi</taxon>
        <taxon>Dikarya</taxon>
        <taxon>Basidiomycota</taxon>
        <taxon>Agaricomycotina</taxon>
        <taxon>Tremellomycetes</taxon>
        <taxon>Filobasidiales</taxon>
        <taxon>Filobasidiaceae</taxon>
        <taxon>Naganishia</taxon>
    </lineage>
</organism>
<proteinExistence type="predicted"/>
<accession>A0ACC2V3D1</accession>
<sequence>MFAQSTKFNRAPPDMHRDRSAPMDFDFEKPRDPGVFGSIPHKRQHIETIDGQSTWTPGPYSTTIPNTTHLPPAIHGGPMLFAQPPPSYVRPGKEQDFTGDTSIGTMMDVDTSMRVQDHEPRDIDMWSDSPAKTARNSAETDTHTVDSENAASQPESTDRAKPTLLSSILRPINPNAVKRVEKQRSKAQHQQQRRSGDRAVSAGAVSEGAVVLRAAEGEEEHGLFEDEDSDELSDEEENFDNIPQTSTPALLRKRRPHQRRGDHISAGQPTGNRYTLNLFGAGNGQQAALGVVPSPSHLEYMQDSKGKLNHSEVPYILLGYLQFIFNASIVGVCLYLVLMFIWTIRNDVKERMATYSSGKRKSLSACDDVF</sequence>
<dbReference type="Proteomes" id="UP001227268">
    <property type="component" value="Unassembled WGS sequence"/>
</dbReference>
<keyword evidence="2" id="KW-1185">Reference proteome</keyword>
<reference evidence="1" key="1">
    <citation type="submission" date="2023-04" db="EMBL/GenBank/DDBJ databases">
        <title>Draft Genome sequencing of Naganishia species isolated from polar environments using Oxford Nanopore Technology.</title>
        <authorList>
            <person name="Leo P."/>
            <person name="Venkateswaran K."/>
        </authorList>
    </citation>
    <scope>NUCLEOTIDE SEQUENCE</scope>
    <source>
        <strain evidence="1">MNA-CCFEE 5423</strain>
    </source>
</reference>
<name>A0ACC2V3D1_9TREE</name>
<dbReference type="EMBL" id="JASBWT010000031">
    <property type="protein sequence ID" value="KAJ9093435.1"/>
    <property type="molecule type" value="Genomic_DNA"/>
</dbReference>
<gene>
    <name evidence="1" type="ORF">QFC21_006466</name>
</gene>